<keyword evidence="5" id="KW-1185">Reference proteome</keyword>
<keyword evidence="2" id="KW-0812">Transmembrane</keyword>
<dbReference type="InterPro" id="IPR046623">
    <property type="entry name" value="DUF6536"/>
</dbReference>
<feature type="region of interest" description="Disordered" evidence="1">
    <location>
        <begin position="1"/>
        <end position="26"/>
    </location>
</feature>
<feature type="compositionally biased region" description="Polar residues" evidence="1">
    <location>
        <begin position="1"/>
        <end position="12"/>
    </location>
</feature>
<keyword evidence="2" id="KW-1133">Transmembrane helix</keyword>
<dbReference type="AlphaFoldDB" id="A0A8H3PGM8"/>
<comment type="caution">
    <text evidence="4">The sequence shown here is derived from an EMBL/GenBank/DDBJ whole genome shotgun (WGS) entry which is preliminary data.</text>
</comment>
<evidence type="ECO:0000256" key="2">
    <source>
        <dbReference type="SAM" id="Phobius"/>
    </source>
</evidence>
<dbReference type="OrthoDB" id="5429634at2759"/>
<gene>
    <name evidence="4" type="ORF">HETSPECPRED_002410</name>
</gene>
<evidence type="ECO:0000256" key="1">
    <source>
        <dbReference type="SAM" id="MobiDB-lite"/>
    </source>
</evidence>
<feature type="transmembrane region" description="Helical" evidence="2">
    <location>
        <begin position="143"/>
        <end position="163"/>
    </location>
</feature>
<feature type="transmembrane region" description="Helical" evidence="2">
    <location>
        <begin position="522"/>
        <end position="549"/>
    </location>
</feature>
<feature type="domain" description="DUF6536" evidence="3">
    <location>
        <begin position="142"/>
        <end position="283"/>
    </location>
</feature>
<evidence type="ECO:0000313" key="5">
    <source>
        <dbReference type="Proteomes" id="UP000664521"/>
    </source>
</evidence>
<dbReference type="Pfam" id="PF20163">
    <property type="entry name" value="DUF6536"/>
    <property type="match status" value="1"/>
</dbReference>
<proteinExistence type="predicted"/>
<reference evidence="4" key="1">
    <citation type="submission" date="2021-03" db="EMBL/GenBank/DDBJ databases">
        <authorList>
            <person name="Tagirdzhanova G."/>
        </authorList>
    </citation>
    <scope>NUCLEOTIDE SEQUENCE</scope>
</reference>
<feature type="transmembrane region" description="Helical" evidence="2">
    <location>
        <begin position="723"/>
        <end position="743"/>
    </location>
</feature>
<feature type="transmembrane region" description="Helical" evidence="2">
    <location>
        <begin position="193"/>
        <end position="213"/>
    </location>
</feature>
<accession>A0A8H3PGM8</accession>
<protein>
    <recommendedName>
        <fullName evidence="3">DUF6536 domain-containing protein</fullName>
    </recommendedName>
</protein>
<dbReference type="PANTHER" id="PTHR35395">
    <property type="entry name" value="DUF6536 DOMAIN-CONTAINING PROTEIN"/>
    <property type="match status" value="1"/>
</dbReference>
<organism evidence="4 5">
    <name type="scientific">Heterodermia speciosa</name>
    <dbReference type="NCBI Taxonomy" id="116794"/>
    <lineage>
        <taxon>Eukaryota</taxon>
        <taxon>Fungi</taxon>
        <taxon>Dikarya</taxon>
        <taxon>Ascomycota</taxon>
        <taxon>Pezizomycotina</taxon>
        <taxon>Lecanoromycetes</taxon>
        <taxon>OSLEUM clade</taxon>
        <taxon>Lecanoromycetidae</taxon>
        <taxon>Caliciales</taxon>
        <taxon>Physciaceae</taxon>
        <taxon>Heterodermia</taxon>
    </lineage>
</organism>
<sequence>MSSRDSSVSALSTARDEEPDSATSSLNDSFSRYLLRPWSFMQGSSPSQNYDDVDTDGTDFPDTVEDNFDSLHVDRSANHKVSDGWTRYGDASRGKAANNIEHLSAWTRYGDPNRQKAVDHTQIASGESGWWQKQMLVDRSLRTMAGLTSVFALVMMILSITYLPDLLARKGKNSTSVGSRTGQDCKSLEAPNIFLHLLINIAATLILGMSNTYQQLITSLRFDEIRWVLSKCGDSRVGTNSPTNINHKKRGKRKAWSSWILLIVTSVPIHLLANSFIGQTIIINGPHSIHYYEVDSVPRRGNSYADCPCWVAFRTGKFPPMKSLAQDDQHDAYTYFGASTVLIAYDKFNCTQYRNTTTLFDLELPQETSFLDGYGVGNCSGLVECFREGAEESKCRINVRMSALLTLTVCLMIKAAYMISVNISLRQSEKSQCLTFGDVIVASAMDRDTRIYNECMVNAGDGNRHTTVHTCHKHCKDRKPSTTGDSIGHCQKCKRYNIIDKAANLIHPSIAIKYKKSLISSLGTTALVQMITLMFCSLAMLAVSLFLAVEFGSAAANFKMDCTTEWLDTDINYRCTNFGKTQYLKDKFGTFGGFNSSGELSGPDPNTSEATIFLIANGAQVLYSVLYLLLTYNVTLISMESDWGDLERTRRRLRCTLVKGPGFAQSYLLQLPKKFLYPMMAFSSIMHWLLGQAISARETVYADHGGTNQYSEKSYYSVVYGTYSVWLSTILMMAMTATCWWAFTYTREGFIPQMFGSIRTCCAATTELESFPKEGIQWGDLGQADKFRHAGFSGSEVQPIIPGELYCGRKTNKLD</sequence>
<name>A0A8H3PGM8_9LECA</name>
<feature type="transmembrane region" description="Helical" evidence="2">
    <location>
        <begin position="610"/>
        <end position="630"/>
    </location>
</feature>
<dbReference type="Proteomes" id="UP000664521">
    <property type="component" value="Unassembled WGS sequence"/>
</dbReference>
<evidence type="ECO:0000313" key="4">
    <source>
        <dbReference type="EMBL" id="CAF9940412.1"/>
    </source>
</evidence>
<dbReference type="PANTHER" id="PTHR35395:SF1">
    <property type="entry name" value="DUF6536 DOMAIN-CONTAINING PROTEIN"/>
    <property type="match status" value="1"/>
</dbReference>
<feature type="transmembrane region" description="Helical" evidence="2">
    <location>
        <begin position="403"/>
        <end position="425"/>
    </location>
</feature>
<keyword evidence="2" id="KW-0472">Membrane</keyword>
<feature type="transmembrane region" description="Helical" evidence="2">
    <location>
        <begin position="256"/>
        <end position="277"/>
    </location>
</feature>
<dbReference type="EMBL" id="CAJPDS010000153">
    <property type="protein sequence ID" value="CAF9940412.1"/>
    <property type="molecule type" value="Genomic_DNA"/>
</dbReference>
<evidence type="ECO:0000259" key="3">
    <source>
        <dbReference type="Pfam" id="PF20163"/>
    </source>
</evidence>